<feature type="binding site" evidence="10">
    <location>
        <begin position="176"/>
        <end position="180"/>
    </location>
    <ligand>
        <name>pyridoxal 5'-phosphate</name>
        <dbReference type="ChEBI" id="CHEBI:597326"/>
    </ligand>
</feature>
<dbReference type="Gene3D" id="3.40.50.1100">
    <property type="match status" value="2"/>
</dbReference>
<organism evidence="14 15">
    <name type="scientific">Campylobacter hyointestinalis</name>
    <dbReference type="NCBI Taxonomy" id="198"/>
    <lineage>
        <taxon>Bacteria</taxon>
        <taxon>Pseudomonadati</taxon>
        <taxon>Campylobacterota</taxon>
        <taxon>Epsilonproteobacteria</taxon>
        <taxon>Campylobacterales</taxon>
        <taxon>Campylobacteraceae</taxon>
        <taxon>Campylobacter</taxon>
    </lineage>
</organism>
<dbReference type="RefSeq" id="WP_111948217.1">
    <property type="nucleotide sequence ID" value="NZ_VOAP01000016.1"/>
</dbReference>
<dbReference type="CDD" id="cd01561">
    <property type="entry name" value="CBS_like"/>
    <property type="match status" value="1"/>
</dbReference>
<dbReference type="InterPro" id="IPR001926">
    <property type="entry name" value="TrpB-like_PALP"/>
</dbReference>
<dbReference type="InterPro" id="IPR036052">
    <property type="entry name" value="TrpB-like_PALP_sf"/>
</dbReference>
<dbReference type="InterPro" id="IPR005856">
    <property type="entry name" value="Cys_synth"/>
</dbReference>
<evidence type="ECO:0000256" key="2">
    <source>
        <dbReference type="ARBA" id="ARBA00004962"/>
    </source>
</evidence>
<evidence type="ECO:0000256" key="6">
    <source>
        <dbReference type="ARBA" id="ARBA00022679"/>
    </source>
</evidence>
<feature type="binding site" evidence="10">
    <location>
        <position position="72"/>
    </location>
    <ligand>
        <name>pyridoxal 5'-phosphate</name>
        <dbReference type="ChEBI" id="CHEBI:597326"/>
    </ligand>
</feature>
<dbReference type="GO" id="GO:0004124">
    <property type="term" value="F:cysteine synthase activity"/>
    <property type="evidence" value="ECO:0007669"/>
    <property type="project" value="UniProtKB-UniRule"/>
</dbReference>
<comment type="cofactor">
    <cofactor evidence="1 10 12">
        <name>pyridoxal 5'-phosphate</name>
        <dbReference type="ChEBI" id="CHEBI:597326"/>
    </cofactor>
</comment>
<dbReference type="Pfam" id="PF00291">
    <property type="entry name" value="PALP"/>
    <property type="match status" value="1"/>
</dbReference>
<dbReference type="Proteomes" id="UP000321812">
    <property type="component" value="Unassembled WGS sequence"/>
</dbReference>
<feature type="modified residue" description="N6-(pyridoxal phosphate)lysine" evidence="11">
    <location>
        <position position="42"/>
    </location>
</feature>
<dbReference type="InterPro" id="IPR001216">
    <property type="entry name" value="P-phosphate_BS"/>
</dbReference>
<dbReference type="NCBIfam" id="TIGR01139">
    <property type="entry name" value="cysK"/>
    <property type="match status" value="1"/>
</dbReference>
<proteinExistence type="inferred from homology"/>
<evidence type="ECO:0000313" key="14">
    <source>
        <dbReference type="EMBL" id="TWO19817.1"/>
    </source>
</evidence>
<dbReference type="InterPro" id="IPR005859">
    <property type="entry name" value="CysK"/>
</dbReference>
<keyword evidence="5 12" id="KW-0028">Amino-acid biosynthesis</keyword>
<dbReference type="FunFam" id="3.40.50.1100:FF:000067">
    <property type="entry name" value="Cysteine synthase"/>
    <property type="match status" value="1"/>
</dbReference>
<dbReference type="GeneID" id="56510128"/>
<evidence type="ECO:0000256" key="5">
    <source>
        <dbReference type="ARBA" id="ARBA00022605"/>
    </source>
</evidence>
<evidence type="ECO:0000256" key="8">
    <source>
        <dbReference type="ARBA" id="ARBA00023192"/>
    </source>
</evidence>
<accession>A0A562XCI2</accession>
<evidence type="ECO:0000313" key="15">
    <source>
        <dbReference type="Proteomes" id="UP000321812"/>
    </source>
</evidence>
<dbReference type="InterPro" id="IPR050214">
    <property type="entry name" value="Cys_Synth/Cystath_Beta-Synth"/>
</dbReference>
<gene>
    <name evidence="14" type="primary">cysK</name>
    <name evidence="14" type="ORF">YZ82_06945</name>
</gene>
<evidence type="ECO:0000256" key="11">
    <source>
        <dbReference type="PIRSR" id="PIRSR605856-51"/>
    </source>
</evidence>
<evidence type="ECO:0000259" key="13">
    <source>
        <dbReference type="Pfam" id="PF00291"/>
    </source>
</evidence>
<name>A0A562XCI2_CAMHY</name>
<keyword evidence="8 12" id="KW-0198">Cysteine biosynthesis</keyword>
<evidence type="ECO:0000256" key="9">
    <source>
        <dbReference type="ARBA" id="ARBA00047931"/>
    </source>
</evidence>
<reference evidence="14 15" key="1">
    <citation type="submission" date="2019-07" db="EMBL/GenBank/DDBJ databases">
        <title>Rapid identification of Enteric Bacteria from Whole Genome Sequences (WGS) using Average Nucleotide Identity (ANI).</title>
        <authorList>
            <person name="Lane C."/>
        </authorList>
    </citation>
    <scope>NUCLEOTIDE SEQUENCE [LARGE SCALE GENOMIC DNA]</scope>
    <source>
        <strain evidence="14 15">D2411</strain>
    </source>
</reference>
<dbReference type="SUPFAM" id="SSF53686">
    <property type="entry name" value="Tryptophan synthase beta subunit-like PLP-dependent enzymes"/>
    <property type="match status" value="1"/>
</dbReference>
<dbReference type="GO" id="GO:0006535">
    <property type="term" value="P:cysteine biosynthetic process from serine"/>
    <property type="evidence" value="ECO:0007669"/>
    <property type="project" value="UniProtKB-UniRule"/>
</dbReference>
<dbReference type="NCBIfam" id="TIGR01136">
    <property type="entry name" value="cysKM"/>
    <property type="match status" value="1"/>
</dbReference>
<dbReference type="PANTHER" id="PTHR10314">
    <property type="entry name" value="CYSTATHIONINE BETA-SYNTHASE"/>
    <property type="match status" value="1"/>
</dbReference>
<evidence type="ECO:0000256" key="4">
    <source>
        <dbReference type="ARBA" id="ARBA00012681"/>
    </source>
</evidence>
<comment type="caution">
    <text evidence="14">The sequence shown here is derived from an EMBL/GenBank/DDBJ whole genome shotgun (WGS) entry which is preliminary data.</text>
</comment>
<dbReference type="EMBL" id="VOAP01000016">
    <property type="protein sequence ID" value="TWO19817.1"/>
    <property type="molecule type" value="Genomic_DNA"/>
</dbReference>
<evidence type="ECO:0000256" key="3">
    <source>
        <dbReference type="ARBA" id="ARBA00007103"/>
    </source>
</evidence>
<feature type="domain" description="Tryptophan synthase beta chain-like PALP" evidence="13">
    <location>
        <begin position="8"/>
        <end position="292"/>
    </location>
</feature>
<comment type="similarity">
    <text evidence="3 12">Belongs to the cysteine synthase/cystathionine beta-synthase family.</text>
</comment>
<comment type="pathway">
    <text evidence="2">Amino-acid biosynthesis; L-cysteine biosynthesis; L-cysteine from L-serine: step 2/2.</text>
</comment>
<evidence type="ECO:0000256" key="1">
    <source>
        <dbReference type="ARBA" id="ARBA00001933"/>
    </source>
</evidence>
<dbReference type="AlphaFoldDB" id="A0A562XCI2"/>
<protein>
    <recommendedName>
        <fullName evidence="4 12">Cysteine synthase</fullName>
        <ecNumber evidence="4 12">2.5.1.47</ecNumber>
    </recommendedName>
</protein>
<keyword evidence="7 10" id="KW-0663">Pyridoxal phosphate</keyword>
<sequence length="305" mass="32676">MKIANNVKELIGNTPLVKINKFGNNATILAKCEFLNPSHSVKDRVAFNMIKRAMEDGKIDKNSVIIEPTSGNTGVGLAMVCAELGLNMILTMPSSMSVERQKLLKAFGAKLVLTEPKYGMQGAVDKALELAKENPNSFIPSQFDNPANPEMHKITTAVEILNDTDGKVDIFVAGFGTGGTVSGVGEVLKKRNPNIKIIAVEPEKSPLITKGEAGPHAIQGIGANFIPKNLNQSIIDEFITVSNEDAMNTTKALARTEGLLVGISSGANVYAAKTIAERKENQGKTIVTVLCDTGERYLSTTVFDD</sequence>
<evidence type="ECO:0000256" key="12">
    <source>
        <dbReference type="RuleBase" id="RU003985"/>
    </source>
</evidence>
<evidence type="ECO:0000256" key="10">
    <source>
        <dbReference type="PIRSR" id="PIRSR605856-50"/>
    </source>
</evidence>
<dbReference type="PROSITE" id="PS00901">
    <property type="entry name" value="CYS_SYNTHASE"/>
    <property type="match status" value="1"/>
</dbReference>
<evidence type="ECO:0000256" key="7">
    <source>
        <dbReference type="ARBA" id="ARBA00022898"/>
    </source>
</evidence>
<dbReference type="EC" id="2.5.1.47" evidence="4 12"/>
<comment type="catalytic activity">
    <reaction evidence="9 12">
        <text>O-acetyl-L-serine + hydrogen sulfide = L-cysteine + acetate</text>
        <dbReference type="Rhea" id="RHEA:14829"/>
        <dbReference type="ChEBI" id="CHEBI:29919"/>
        <dbReference type="ChEBI" id="CHEBI:30089"/>
        <dbReference type="ChEBI" id="CHEBI:35235"/>
        <dbReference type="ChEBI" id="CHEBI:58340"/>
        <dbReference type="EC" id="2.5.1.47"/>
    </reaction>
</comment>
<dbReference type="UniPathway" id="UPA00136">
    <property type="reaction ID" value="UER00200"/>
</dbReference>
<dbReference type="GO" id="GO:0005737">
    <property type="term" value="C:cytoplasm"/>
    <property type="evidence" value="ECO:0007669"/>
    <property type="project" value="UniProtKB-ARBA"/>
</dbReference>
<feature type="binding site" evidence="10">
    <location>
        <position position="264"/>
    </location>
    <ligand>
        <name>pyridoxal 5'-phosphate</name>
        <dbReference type="ChEBI" id="CHEBI:597326"/>
    </ligand>
</feature>
<keyword evidence="6 12" id="KW-0808">Transferase</keyword>